<evidence type="ECO:0000256" key="10">
    <source>
        <dbReference type="RuleBase" id="RU000623"/>
    </source>
</evidence>
<evidence type="ECO:0000256" key="7">
    <source>
        <dbReference type="ARBA" id="ARBA00036243"/>
    </source>
</evidence>
<dbReference type="PANTHER" id="PTHR30295:SF0">
    <property type="entry name" value="BACTERIOFERRITIN"/>
    <property type="match status" value="1"/>
</dbReference>
<comment type="cofactor">
    <cofactor evidence="1">
        <name>heme b</name>
        <dbReference type="ChEBI" id="CHEBI:60344"/>
    </cofactor>
</comment>
<dbReference type="PANTHER" id="PTHR30295">
    <property type="entry name" value="BACTERIOFERRITIN"/>
    <property type="match status" value="1"/>
</dbReference>
<dbReference type="Gene3D" id="1.20.1260.10">
    <property type="match status" value="1"/>
</dbReference>
<evidence type="ECO:0000313" key="13">
    <source>
        <dbReference type="Proteomes" id="UP000005090"/>
    </source>
</evidence>
<evidence type="ECO:0000256" key="4">
    <source>
        <dbReference type="ARBA" id="ARBA00022617"/>
    </source>
</evidence>
<dbReference type="InterPro" id="IPR009078">
    <property type="entry name" value="Ferritin-like_SF"/>
</dbReference>
<feature type="binding site" evidence="9">
    <location>
        <position position="130"/>
    </location>
    <ligand>
        <name>Fe cation</name>
        <dbReference type="ChEBI" id="CHEBI:24875"/>
        <label>2</label>
    </ligand>
</feature>
<evidence type="ECO:0000256" key="8">
    <source>
        <dbReference type="PIRNR" id="PIRNR002560"/>
    </source>
</evidence>
<evidence type="ECO:0000256" key="9">
    <source>
        <dbReference type="PIRSR" id="PIRSR002560-1"/>
    </source>
</evidence>
<dbReference type="GO" id="GO:0140315">
    <property type="term" value="F:iron ion sequestering activity"/>
    <property type="evidence" value="ECO:0007669"/>
    <property type="project" value="UniProtKB-ARBA"/>
</dbReference>
<dbReference type="NCBIfam" id="TIGR00754">
    <property type="entry name" value="bfr"/>
    <property type="match status" value="1"/>
</dbReference>
<feature type="binding site" evidence="9">
    <location>
        <position position="18"/>
    </location>
    <ligand>
        <name>Fe cation</name>
        <dbReference type="ChEBI" id="CHEBI:24875"/>
        <label>1</label>
    </ligand>
</feature>
<sequence length="154" mass="18065">MKGDKKVIELLNKALTNELTAINQYFLHARMFKNWGFHKLNEKEYRESIDEMKHADALIERILFLEGLPNLQNLDKLLIGENPKEMLECDLKLEQAAIPLLREAIAYCESTQDYVSRDLFEDILESEEEHLDWLETQLELIGKIGIQNYLQSQI</sequence>
<comment type="catalytic activity">
    <reaction evidence="8">
        <text>4 Fe(2+) + O2 + 4 H(+) = 4 Fe(3+) + 2 H2O</text>
        <dbReference type="Rhea" id="RHEA:11148"/>
        <dbReference type="ChEBI" id="CHEBI:15377"/>
        <dbReference type="ChEBI" id="CHEBI:15378"/>
        <dbReference type="ChEBI" id="CHEBI:15379"/>
        <dbReference type="ChEBI" id="CHEBI:29033"/>
        <dbReference type="ChEBI" id="CHEBI:29034"/>
        <dbReference type="EC" id="1.16.3.1"/>
    </reaction>
</comment>
<feature type="binding site" evidence="9">
    <location>
        <position position="51"/>
    </location>
    <ligand>
        <name>Fe cation</name>
        <dbReference type="ChEBI" id="CHEBI:24875"/>
        <label>1</label>
    </ligand>
</feature>
<dbReference type="InterPro" id="IPR002024">
    <property type="entry name" value="Bacterioferritin"/>
</dbReference>
<gene>
    <name evidence="12" type="ORF">Metal_2847</name>
</gene>
<keyword evidence="13" id="KW-1185">Reference proteome</keyword>
<dbReference type="CDD" id="cd00907">
    <property type="entry name" value="Bacterioferritin"/>
    <property type="match status" value="1"/>
</dbReference>
<dbReference type="PROSITE" id="PS00549">
    <property type="entry name" value="BACTERIOFERRITIN"/>
    <property type="match status" value="1"/>
</dbReference>
<dbReference type="InterPro" id="IPR009040">
    <property type="entry name" value="Ferritin-like_diiron"/>
</dbReference>
<evidence type="ECO:0000259" key="11">
    <source>
        <dbReference type="PROSITE" id="PS50905"/>
    </source>
</evidence>
<evidence type="ECO:0000313" key="12">
    <source>
        <dbReference type="EMBL" id="EIC30536.1"/>
    </source>
</evidence>
<dbReference type="GO" id="GO:0005829">
    <property type="term" value="C:cytosol"/>
    <property type="evidence" value="ECO:0007669"/>
    <property type="project" value="TreeGrafter"/>
</dbReference>
<keyword evidence="3 8" id="KW-0409">Iron storage</keyword>
<evidence type="ECO:0000256" key="6">
    <source>
        <dbReference type="ARBA" id="ARBA00023004"/>
    </source>
</evidence>
<dbReference type="GO" id="GO:0020037">
    <property type="term" value="F:heme binding"/>
    <property type="evidence" value="ECO:0007669"/>
    <property type="project" value="TreeGrafter"/>
</dbReference>
<dbReference type="AlphaFoldDB" id="H8GL55"/>
<evidence type="ECO:0000256" key="1">
    <source>
        <dbReference type="ARBA" id="ARBA00001970"/>
    </source>
</evidence>
<dbReference type="PIRSF" id="PIRSF002560">
    <property type="entry name" value="Bacterioferritin"/>
    <property type="match status" value="1"/>
</dbReference>
<evidence type="ECO:0000256" key="5">
    <source>
        <dbReference type="ARBA" id="ARBA00022723"/>
    </source>
</evidence>
<comment type="catalytic activity">
    <reaction evidence="7">
        <text>Fe(2+)(in) = Fe(2+)(out)</text>
        <dbReference type="Rhea" id="RHEA:28486"/>
        <dbReference type="ChEBI" id="CHEBI:29033"/>
    </reaction>
</comment>
<dbReference type="eggNOG" id="COG2193">
    <property type="taxonomic scope" value="Bacteria"/>
</dbReference>
<name>H8GL55_METAL</name>
<dbReference type="GO" id="GO:0006826">
    <property type="term" value="P:iron ion transport"/>
    <property type="evidence" value="ECO:0007669"/>
    <property type="project" value="InterPro"/>
</dbReference>
<evidence type="ECO:0000256" key="2">
    <source>
        <dbReference type="ARBA" id="ARBA00008093"/>
    </source>
</evidence>
<dbReference type="Pfam" id="PF00210">
    <property type="entry name" value="Ferritin"/>
    <property type="match status" value="1"/>
</dbReference>
<dbReference type="InterPro" id="IPR008331">
    <property type="entry name" value="Ferritin_DPS_dom"/>
</dbReference>
<dbReference type="Proteomes" id="UP000005090">
    <property type="component" value="Chromosome"/>
</dbReference>
<dbReference type="PROSITE" id="PS50905">
    <property type="entry name" value="FERRITIN_LIKE"/>
    <property type="match status" value="1"/>
</dbReference>
<feature type="domain" description="Ferritin-like diiron" evidence="11">
    <location>
        <begin position="1"/>
        <end position="145"/>
    </location>
</feature>
<feature type="binding site" evidence="9">
    <location>
        <position position="50"/>
    </location>
    <ligand>
        <name>Fe cation</name>
        <dbReference type="ChEBI" id="CHEBI:24875"/>
        <label>3</label>
    </ligand>
</feature>
<keyword evidence="4 10" id="KW-0349">Heme</keyword>
<dbReference type="EMBL" id="CM001475">
    <property type="protein sequence ID" value="EIC30536.1"/>
    <property type="molecule type" value="Genomic_DNA"/>
</dbReference>
<dbReference type="PRINTS" id="PR00601">
    <property type="entry name" value="BACFERRITIN"/>
</dbReference>
<feature type="binding site" evidence="9">
    <location>
        <position position="51"/>
    </location>
    <ligand>
        <name>Fe cation</name>
        <dbReference type="ChEBI" id="CHEBI:24875"/>
        <label>2</label>
    </ligand>
</feature>
<keyword evidence="6 8" id="KW-0408">Iron</keyword>
<feature type="binding site" evidence="9">
    <location>
        <position position="127"/>
    </location>
    <ligand>
        <name>Fe cation</name>
        <dbReference type="ChEBI" id="CHEBI:24875"/>
        <label>1</label>
    </ligand>
</feature>
<feature type="binding site" evidence="9">
    <location>
        <position position="127"/>
    </location>
    <ligand>
        <name>Fe cation</name>
        <dbReference type="ChEBI" id="CHEBI:24875"/>
        <label>2</label>
    </ligand>
</feature>
<dbReference type="SUPFAM" id="SSF47240">
    <property type="entry name" value="Ferritin-like"/>
    <property type="match status" value="1"/>
</dbReference>
<dbReference type="HOGENOM" id="CLU_104506_2_0_6"/>
<dbReference type="STRING" id="686340.Metal_2847"/>
<dbReference type="GO" id="GO:0004322">
    <property type="term" value="F:ferroxidase activity"/>
    <property type="evidence" value="ECO:0007669"/>
    <property type="project" value="UniProtKB-EC"/>
</dbReference>
<dbReference type="FunFam" id="1.20.1260.10:FF:000005">
    <property type="entry name" value="Bacterioferritin"/>
    <property type="match status" value="1"/>
</dbReference>
<evidence type="ECO:0000256" key="3">
    <source>
        <dbReference type="ARBA" id="ARBA00022434"/>
    </source>
</evidence>
<feature type="binding site" evidence="9">
    <location>
        <position position="94"/>
    </location>
    <ligand>
        <name>Fe cation</name>
        <dbReference type="ChEBI" id="CHEBI:24875"/>
        <label>2</label>
    </ligand>
</feature>
<comment type="similarity">
    <text evidence="2 8 10">Belongs to the bacterioferritin family.</text>
</comment>
<proteinExistence type="inferred from homology"/>
<organism evidence="12 13">
    <name type="scientific">Methylomicrobium album BG8</name>
    <dbReference type="NCBI Taxonomy" id="686340"/>
    <lineage>
        <taxon>Bacteria</taxon>
        <taxon>Pseudomonadati</taxon>
        <taxon>Pseudomonadota</taxon>
        <taxon>Gammaproteobacteria</taxon>
        <taxon>Methylococcales</taxon>
        <taxon>Methylococcaceae</taxon>
        <taxon>Methylomicrobium</taxon>
    </lineage>
</organism>
<dbReference type="GO" id="GO:0006879">
    <property type="term" value="P:intracellular iron ion homeostasis"/>
    <property type="evidence" value="ECO:0007669"/>
    <property type="project" value="UniProtKB-KW"/>
</dbReference>
<reference evidence="12 13" key="1">
    <citation type="journal article" date="2013" name="Genome Announc.">
        <title>Genome Sequence of the Obligate Gammaproteobacterial Methanotroph Methylomicrobium album Strain BG8.</title>
        <authorList>
            <person name="Kits K.D."/>
            <person name="Kalyuzhnaya M.G."/>
            <person name="Klotz M.G."/>
            <person name="Jetten M.S."/>
            <person name="Op den Camp H.J."/>
            <person name="Vuilleumier S."/>
            <person name="Bringel F."/>
            <person name="Dispirito A.A."/>
            <person name="Murrell J.C."/>
            <person name="Bruce D."/>
            <person name="Cheng J.F."/>
            <person name="Copeland A."/>
            <person name="Goodwin L."/>
            <person name="Hauser L."/>
            <person name="Lajus A."/>
            <person name="Land M.L."/>
            <person name="Lapidus A."/>
            <person name="Lucas S."/>
            <person name="Medigue C."/>
            <person name="Pitluck S."/>
            <person name="Woyke T."/>
            <person name="Zeytun A."/>
            <person name="Stein L.Y."/>
        </authorList>
    </citation>
    <scope>NUCLEOTIDE SEQUENCE [LARGE SCALE GENOMIC DNA]</scope>
    <source>
        <strain evidence="12 13">BG8</strain>
    </source>
</reference>
<feature type="binding site" description="axial binding residue" evidence="9">
    <location>
        <position position="52"/>
    </location>
    <ligand>
        <name>heme b</name>
        <dbReference type="ChEBI" id="CHEBI:60344"/>
        <note>ligand shared between dimeric partners</note>
    </ligand>
    <ligandPart>
        <name>Fe</name>
        <dbReference type="ChEBI" id="CHEBI:18248"/>
    </ligandPart>
</feature>
<dbReference type="InterPro" id="IPR012347">
    <property type="entry name" value="Ferritin-like"/>
</dbReference>
<dbReference type="RefSeq" id="WP_005373189.1">
    <property type="nucleotide sequence ID" value="NZ_CM001475.1"/>
</dbReference>
<comment type="function">
    <text evidence="8">Iron-storage protein, whose ferroxidase center binds Fe(2+), oxidizes it using dioxygen to Fe(3+), and participates in the subsequent Fe(3+) oxide mineral core formation within the central cavity of the BFR protein shell.</text>
</comment>
<protein>
    <recommendedName>
        <fullName evidence="8 10">Bacterioferritin</fullName>
        <ecNumber evidence="8">1.16.3.1</ecNumber>
    </recommendedName>
</protein>
<accession>H8GL55</accession>
<dbReference type="EC" id="1.16.3.1" evidence="8"/>
<feature type="binding site" evidence="9">
    <location>
        <position position="54"/>
    </location>
    <ligand>
        <name>Fe cation</name>
        <dbReference type="ChEBI" id="CHEBI:24875"/>
        <label>1</label>
    </ligand>
</feature>
<dbReference type="GO" id="GO:0008199">
    <property type="term" value="F:ferric iron binding"/>
    <property type="evidence" value="ECO:0007669"/>
    <property type="project" value="InterPro"/>
</dbReference>
<keyword evidence="5 8" id="KW-0479">Metal-binding</keyword>